<proteinExistence type="predicted"/>
<protein>
    <submittedName>
        <fullName evidence="1">Uncharacterized protein</fullName>
    </submittedName>
</protein>
<accession>A0A0A9WSS9</accession>
<organism evidence="1">
    <name type="scientific">Lygus hesperus</name>
    <name type="common">Western plant bug</name>
    <dbReference type="NCBI Taxonomy" id="30085"/>
    <lineage>
        <taxon>Eukaryota</taxon>
        <taxon>Metazoa</taxon>
        <taxon>Ecdysozoa</taxon>
        <taxon>Arthropoda</taxon>
        <taxon>Hexapoda</taxon>
        <taxon>Insecta</taxon>
        <taxon>Pterygota</taxon>
        <taxon>Neoptera</taxon>
        <taxon>Paraneoptera</taxon>
        <taxon>Hemiptera</taxon>
        <taxon>Heteroptera</taxon>
        <taxon>Panheteroptera</taxon>
        <taxon>Cimicomorpha</taxon>
        <taxon>Miridae</taxon>
        <taxon>Mirini</taxon>
        <taxon>Lygus</taxon>
    </lineage>
</organism>
<gene>
    <name evidence="1" type="ORF">CM83_16370</name>
</gene>
<reference evidence="1" key="1">
    <citation type="journal article" date="2014" name="PLoS ONE">
        <title>Transcriptome-Based Identification of ABC Transporters in the Western Tarnished Plant Bug Lygus hesperus.</title>
        <authorList>
            <person name="Hull J.J."/>
            <person name="Chaney K."/>
            <person name="Geib S.M."/>
            <person name="Fabrick J.A."/>
            <person name="Brent C.S."/>
            <person name="Walsh D."/>
            <person name="Lavine L.C."/>
        </authorList>
    </citation>
    <scope>NUCLEOTIDE SEQUENCE</scope>
</reference>
<evidence type="ECO:0000313" key="1">
    <source>
        <dbReference type="EMBL" id="JAG11507.1"/>
    </source>
</evidence>
<name>A0A0A9WSS9_LYGHE</name>
<dbReference type="EMBL" id="GBHO01032097">
    <property type="protein sequence ID" value="JAG11507.1"/>
    <property type="molecule type" value="Transcribed_RNA"/>
</dbReference>
<reference evidence="1" key="2">
    <citation type="submission" date="2014-07" db="EMBL/GenBank/DDBJ databases">
        <authorList>
            <person name="Hull J."/>
        </authorList>
    </citation>
    <scope>NUCLEOTIDE SEQUENCE</scope>
</reference>
<sequence>MLLSRRCRTKQASGLSWPLGFYFGNFVVRSPASYAAVQMYAVNLQFIGRLSHCSCNAVSTSAHPALLSVLVTLGTELWTFAALFVVSPPCPVLNFTPSTVSHNSCPQLLVLISWHSIRMLSLWS</sequence>
<dbReference type="AlphaFoldDB" id="A0A0A9WSS9"/>